<name>A0A1E1MGM5_RHYSE</name>
<organism evidence="2 3">
    <name type="scientific">Rhynchosporium secalis</name>
    <name type="common">Barley scald fungus</name>
    <dbReference type="NCBI Taxonomy" id="38038"/>
    <lineage>
        <taxon>Eukaryota</taxon>
        <taxon>Fungi</taxon>
        <taxon>Dikarya</taxon>
        <taxon>Ascomycota</taxon>
        <taxon>Pezizomycotina</taxon>
        <taxon>Leotiomycetes</taxon>
        <taxon>Helotiales</taxon>
        <taxon>Ploettnerulaceae</taxon>
        <taxon>Rhynchosporium</taxon>
    </lineage>
</organism>
<feature type="compositionally biased region" description="Pro residues" evidence="1">
    <location>
        <begin position="73"/>
        <end position="84"/>
    </location>
</feature>
<feature type="compositionally biased region" description="Polar residues" evidence="1">
    <location>
        <begin position="32"/>
        <end position="41"/>
    </location>
</feature>
<dbReference type="Proteomes" id="UP000177625">
    <property type="component" value="Unassembled WGS sequence"/>
</dbReference>
<reference evidence="3" key="1">
    <citation type="submission" date="2016-03" db="EMBL/GenBank/DDBJ databases">
        <authorList>
            <person name="Guldener U."/>
        </authorList>
    </citation>
    <scope>NUCLEOTIDE SEQUENCE [LARGE SCALE GENOMIC DNA]</scope>
</reference>
<protein>
    <submittedName>
        <fullName evidence="2">Uncharacterized protein</fullName>
    </submittedName>
</protein>
<evidence type="ECO:0000313" key="2">
    <source>
        <dbReference type="EMBL" id="CZT48236.1"/>
    </source>
</evidence>
<feature type="compositionally biased region" description="Basic and acidic residues" evidence="1">
    <location>
        <begin position="194"/>
        <end position="203"/>
    </location>
</feature>
<dbReference type="AlphaFoldDB" id="A0A1E1MGM5"/>
<accession>A0A1E1MGM5</accession>
<feature type="compositionally biased region" description="Polar residues" evidence="1">
    <location>
        <begin position="57"/>
        <end position="71"/>
    </location>
</feature>
<evidence type="ECO:0000313" key="3">
    <source>
        <dbReference type="Proteomes" id="UP000177625"/>
    </source>
</evidence>
<proteinExistence type="predicted"/>
<feature type="region of interest" description="Disordered" evidence="1">
    <location>
        <begin position="1"/>
        <end position="88"/>
    </location>
</feature>
<dbReference type="EMBL" id="FJVC01000327">
    <property type="protein sequence ID" value="CZT48236.1"/>
    <property type="molecule type" value="Genomic_DNA"/>
</dbReference>
<sequence length="285" mass="30706">MNHDTDCEIDMEINQAQREGPLSSPSSPPTIEDSTIDSTILTNTRPTTSETRPTTSGSHLPASTDTSTTNLPSPVPAPQNPTSPSPSTQTLALILSDIHVSASLGIKLLRYIAHPSSSPHPLSFSLTSSSSSSFTLLCKILGLRGGQKKINRERSALMKRLEGSLENFKGLGAGVGGEEGSRLTCRVLDDCSDEREKNGKETQKNLTPKTAHLEKPREDIETTATTLHQIPTLLHSTIITPLTHALHAQKVPDYASLIVASEDILDRAEVFLRRGGSVARMRMGI</sequence>
<gene>
    <name evidence="2" type="ORF">RSE6_08904</name>
</gene>
<feature type="compositionally biased region" description="Low complexity" evidence="1">
    <location>
        <begin position="42"/>
        <end position="56"/>
    </location>
</feature>
<keyword evidence="3" id="KW-1185">Reference proteome</keyword>
<evidence type="ECO:0000256" key="1">
    <source>
        <dbReference type="SAM" id="MobiDB-lite"/>
    </source>
</evidence>
<feature type="region of interest" description="Disordered" evidence="1">
    <location>
        <begin position="194"/>
        <end position="215"/>
    </location>
</feature>